<keyword evidence="3" id="KW-0695">RNA-directed DNA polymerase</keyword>
<dbReference type="CDD" id="cd01650">
    <property type="entry name" value="RT_nLTR_like"/>
    <property type="match status" value="1"/>
</dbReference>
<dbReference type="PANTHER" id="PTHR33116:SF78">
    <property type="entry name" value="OS12G0587133 PROTEIN"/>
    <property type="match status" value="1"/>
</dbReference>
<evidence type="ECO:0000259" key="1">
    <source>
        <dbReference type="Pfam" id="PF00078"/>
    </source>
</evidence>
<evidence type="ECO:0000259" key="2">
    <source>
        <dbReference type="Pfam" id="PF13966"/>
    </source>
</evidence>
<keyword evidence="3" id="KW-0808">Transferase</keyword>
<dbReference type="InterPro" id="IPR026960">
    <property type="entry name" value="RVT-Znf"/>
</dbReference>
<reference evidence="3" key="1">
    <citation type="journal article" date="2019" name="Sci. Rep.">
        <title>Draft genome of Tanacetum cinerariifolium, the natural source of mosquito coil.</title>
        <authorList>
            <person name="Yamashiro T."/>
            <person name="Shiraishi A."/>
            <person name="Satake H."/>
            <person name="Nakayama K."/>
        </authorList>
    </citation>
    <scope>NUCLEOTIDE SEQUENCE</scope>
</reference>
<dbReference type="GO" id="GO:0003964">
    <property type="term" value="F:RNA-directed DNA polymerase activity"/>
    <property type="evidence" value="ECO:0007669"/>
    <property type="project" value="UniProtKB-KW"/>
</dbReference>
<dbReference type="Pfam" id="PF00078">
    <property type="entry name" value="RVT_1"/>
    <property type="match status" value="1"/>
</dbReference>
<dbReference type="PANTHER" id="PTHR33116">
    <property type="entry name" value="REVERSE TRANSCRIPTASE ZINC-BINDING DOMAIN-CONTAINING PROTEIN-RELATED-RELATED"/>
    <property type="match status" value="1"/>
</dbReference>
<feature type="domain" description="Reverse transcriptase" evidence="1">
    <location>
        <begin position="145"/>
        <end position="278"/>
    </location>
</feature>
<evidence type="ECO:0000313" key="3">
    <source>
        <dbReference type="EMBL" id="GEZ40950.1"/>
    </source>
</evidence>
<keyword evidence="3" id="KW-0548">Nucleotidyltransferase</keyword>
<dbReference type="AlphaFoldDB" id="A0A699ICK5"/>
<name>A0A699ICK5_TANCI</name>
<accession>A0A699ICK5</accession>
<feature type="non-terminal residue" evidence="3">
    <location>
        <position position="610"/>
    </location>
</feature>
<organism evidence="3">
    <name type="scientific">Tanacetum cinerariifolium</name>
    <name type="common">Dalmatian daisy</name>
    <name type="synonym">Chrysanthemum cinerariifolium</name>
    <dbReference type="NCBI Taxonomy" id="118510"/>
    <lineage>
        <taxon>Eukaryota</taxon>
        <taxon>Viridiplantae</taxon>
        <taxon>Streptophyta</taxon>
        <taxon>Embryophyta</taxon>
        <taxon>Tracheophyta</taxon>
        <taxon>Spermatophyta</taxon>
        <taxon>Magnoliopsida</taxon>
        <taxon>eudicotyledons</taxon>
        <taxon>Gunneridae</taxon>
        <taxon>Pentapetalae</taxon>
        <taxon>asterids</taxon>
        <taxon>campanulids</taxon>
        <taxon>Asterales</taxon>
        <taxon>Asteraceae</taxon>
        <taxon>Asteroideae</taxon>
        <taxon>Anthemideae</taxon>
        <taxon>Anthemidinae</taxon>
        <taxon>Tanacetum</taxon>
    </lineage>
</organism>
<feature type="domain" description="Reverse transcriptase zinc-binding" evidence="2">
    <location>
        <begin position="538"/>
        <end position="602"/>
    </location>
</feature>
<dbReference type="InterPro" id="IPR000477">
    <property type="entry name" value="RT_dom"/>
</dbReference>
<comment type="caution">
    <text evidence="3">The sequence shown here is derived from an EMBL/GenBank/DDBJ whole genome shotgun (WGS) entry which is preliminary data.</text>
</comment>
<dbReference type="Pfam" id="PF13966">
    <property type="entry name" value="zf-RVT"/>
    <property type="match status" value="1"/>
</dbReference>
<gene>
    <name evidence="3" type="ORF">Tci_512923</name>
</gene>
<protein>
    <submittedName>
        <fullName evidence="3">RNA-directed DNA polymerase, eukaryota, reverse transcriptase zinc-binding domain protein</fullName>
    </submittedName>
</protein>
<sequence length="610" mass="70027">MNSCPYISAITLDRYLSDHRPILMRESHHDYGPVPFRFFHYWFEIKGFDKLVEDSWNQANVMESNAMTKLIILKTELADLDLIIDKGDGDEEVINKRNNVVRSLQELEKLQSLEAAQKEKIKWAIEGDENSKYYHGSNSSFIALIPKTSDANMVKDFRPTSLIGSMYKIIAKILANRLVFVLGDLVNEIQSAFVADRQILDGPFIMNEIIQWCISKKKQSLVFKVDFEKAFDSVRWDYLNDVLSSPTEEFQFHKGLKQGDPLSPFLFILVMESLHISFQRVVDAAPFTYLRSKVGGLMSRLQSWNETVKGMVTRLFKWKMKTLSVGGRLTLLKSVIGSMPIYHMSLFKVPMMILNRMESIRSHFFNGSDMLGKKPTWASVIKSIHGAQGKIGKEMNASFPSIWLDIVKEVDLLKKQGLNLLSFIHKKLGNGSGTFFWDDAWHGDIAFKDLYPRAYASESCKNMDVASKLSHNNLAYSFRRVPRGGAEQEQLNLLTDKITCTSLVNMRDRWVWSLEGSGDFFVASIRKAIDNHMFLEVASRMRWIKEVPIKVNVLAWKSKLDYLPTRLNISRRVMDIESILCPMCGKAAESSRHIFFTCHIARDNLHKISR</sequence>
<proteinExistence type="predicted"/>
<dbReference type="EMBL" id="BKCJ010275468">
    <property type="protein sequence ID" value="GEZ40950.1"/>
    <property type="molecule type" value="Genomic_DNA"/>
</dbReference>